<dbReference type="Proteomes" id="UP000789920">
    <property type="component" value="Unassembled WGS sequence"/>
</dbReference>
<keyword evidence="2" id="KW-1185">Reference proteome</keyword>
<organism evidence="1 2">
    <name type="scientific">Racocetra persica</name>
    <dbReference type="NCBI Taxonomy" id="160502"/>
    <lineage>
        <taxon>Eukaryota</taxon>
        <taxon>Fungi</taxon>
        <taxon>Fungi incertae sedis</taxon>
        <taxon>Mucoromycota</taxon>
        <taxon>Glomeromycotina</taxon>
        <taxon>Glomeromycetes</taxon>
        <taxon>Diversisporales</taxon>
        <taxon>Gigasporaceae</taxon>
        <taxon>Racocetra</taxon>
    </lineage>
</organism>
<protein>
    <submittedName>
        <fullName evidence="1">32073_t:CDS:1</fullName>
    </submittedName>
</protein>
<evidence type="ECO:0000313" key="1">
    <source>
        <dbReference type="EMBL" id="CAG8639603.1"/>
    </source>
</evidence>
<reference evidence="1" key="1">
    <citation type="submission" date="2021-06" db="EMBL/GenBank/DDBJ databases">
        <authorList>
            <person name="Kallberg Y."/>
            <person name="Tangrot J."/>
            <person name="Rosling A."/>
        </authorList>
    </citation>
    <scope>NUCLEOTIDE SEQUENCE</scope>
    <source>
        <strain evidence="1">MA461A</strain>
    </source>
</reference>
<accession>A0ACA9NF37</accession>
<dbReference type="EMBL" id="CAJVQC010012554">
    <property type="protein sequence ID" value="CAG8639603.1"/>
    <property type="molecule type" value="Genomic_DNA"/>
</dbReference>
<evidence type="ECO:0000313" key="2">
    <source>
        <dbReference type="Proteomes" id="UP000789920"/>
    </source>
</evidence>
<name>A0ACA9NF37_9GLOM</name>
<comment type="caution">
    <text evidence="1">The sequence shown here is derived from an EMBL/GenBank/DDBJ whole genome shotgun (WGS) entry which is preliminary data.</text>
</comment>
<sequence>MPSKKASKKETVSAGKKALTSSDKNNIALIENKKTYNDQNKIYKSHDPVKSFNYNDINKSRHSRSRLPSSQSRDSLSRYSCTHSRHSSLQCSYSQYSSLQCSYSQHFSLQ</sequence>
<proteinExistence type="predicted"/>
<feature type="non-terminal residue" evidence="1">
    <location>
        <position position="110"/>
    </location>
</feature>
<gene>
    <name evidence="1" type="ORF">RPERSI_LOCUS7428</name>
</gene>